<dbReference type="OrthoDB" id="9806954at2"/>
<evidence type="ECO:0000256" key="7">
    <source>
        <dbReference type="ARBA" id="ARBA00023204"/>
    </source>
</evidence>
<dbReference type="InterPro" id="IPR003395">
    <property type="entry name" value="RecF/RecN/SMC_N"/>
</dbReference>
<dbReference type="PANTHER" id="PTHR11059">
    <property type="entry name" value="DNA REPAIR PROTEIN RECN"/>
    <property type="match status" value="1"/>
</dbReference>
<dbReference type="KEGG" id="tsy:THSYN_25900"/>
<dbReference type="NCBIfam" id="TIGR00634">
    <property type="entry name" value="recN"/>
    <property type="match status" value="1"/>
</dbReference>
<evidence type="ECO:0000256" key="9">
    <source>
        <dbReference type="PIRNR" id="PIRNR003128"/>
    </source>
</evidence>
<evidence type="ECO:0000256" key="2">
    <source>
        <dbReference type="ARBA" id="ARBA00009441"/>
    </source>
</evidence>
<comment type="function">
    <text evidence="1 9">May be involved in recombinational repair of damaged DNA.</text>
</comment>
<dbReference type="GO" id="GO:0005524">
    <property type="term" value="F:ATP binding"/>
    <property type="evidence" value="ECO:0007669"/>
    <property type="project" value="UniProtKB-KW"/>
</dbReference>
<dbReference type="GO" id="GO:0009432">
    <property type="term" value="P:SOS response"/>
    <property type="evidence" value="ECO:0007669"/>
    <property type="project" value="UniProtKB-ARBA"/>
</dbReference>
<dbReference type="InterPro" id="IPR004604">
    <property type="entry name" value="DNA_recomb/repair_RecN"/>
</dbReference>
<dbReference type="GO" id="GO:0006310">
    <property type="term" value="P:DNA recombination"/>
    <property type="evidence" value="ECO:0007669"/>
    <property type="project" value="InterPro"/>
</dbReference>
<reference evidence="11 12" key="1">
    <citation type="submission" date="2017-03" db="EMBL/GenBank/DDBJ databases">
        <title>Complete genome sequence of Candidatus 'Thiodictyon syntrophicum' sp. nov. strain Cad16T, a photolithoautotroph purple sulfur bacterium isolated from an alpine meromictic lake.</title>
        <authorList>
            <person name="Luedin S.M."/>
            <person name="Pothier J.F."/>
            <person name="Danza F."/>
            <person name="Storelli N."/>
            <person name="Wittwer M."/>
            <person name="Tonolla M."/>
        </authorList>
    </citation>
    <scope>NUCLEOTIDE SEQUENCE [LARGE SCALE GENOMIC DNA]</scope>
    <source>
        <strain evidence="11 12">Cad16T</strain>
    </source>
</reference>
<dbReference type="PIRSF" id="PIRSF003128">
    <property type="entry name" value="RecN"/>
    <property type="match status" value="1"/>
</dbReference>
<sequence length="561" mass="60041">MLTHILIQDLAIVSRLELDFARGLSALTGETGAGKSILVDALGLALGDKTDADTIRVGRERAEVVASFDLTQCPGARAWLAAQALDDDGECIVRRLIVRAGRSRAFINGRPASGSQLKDLGDLLVDIHGQHAHQSLLRPNDQRDLLDAYGGHGALAAAVAGAWREFRTLDRRLSELENAGTERAERRDLLRFQVEELAALALTPEELPTLDQEQRRLSNLGRLQETAGRVLVLLAESEPAIEDQLRTAGAELADLESVDPGLAPTRELLETAAIHAHEAASGLRHYLDGLDLDPAALATVENRLAQIHDLARKYRCFAAQLPDLLQTRRAELQSLDDADLGLEALREHRDTAWAGFSAQALGLTTARTAAATRLGATVTAAMQDLGMAGGRFAVQLESLGLTAAGAGGCERVAFLVSANPGQPLQSLARVASGGELSRISLGIQVATAEVGAVPTLVFDEVDVGIGGGVAEIVGRLLRRLGEARQVLCVTHLPQVAAQAHHQLRVRKETLDGETHTRIDPLDGDTRREEIARMLGGTEITRRTREHASEMLARADAAGRGQ</sequence>
<protein>
    <recommendedName>
        <fullName evidence="3 9">DNA repair protein RecN</fullName>
    </recommendedName>
    <alternativeName>
        <fullName evidence="8 9">Recombination protein N</fullName>
    </alternativeName>
</protein>
<evidence type="ECO:0000256" key="6">
    <source>
        <dbReference type="ARBA" id="ARBA00022840"/>
    </source>
</evidence>
<dbReference type="FunFam" id="3.40.50.300:FF:000356">
    <property type="entry name" value="DNA repair protein RecN"/>
    <property type="match status" value="1"/>
</dbReference>
<dbReference type="CDD" id="cd03241">
    <property type="entry name" value="ABC_RecN"/>
    <property type="match status" value="2"/>
</dbReference>
<gene>
    <name evidence="11" type="ORF">THSYN_25900</name>
</gene>
<dbReference type="PANTHER" id="PTHR11059:SF0">
    <property type="entry name" value="DNA REPAIR PROTEIN RECN"/>
    <property type="match status" value="1"/>
</dbReference>
<keyword evidence="4" id="KW-0547">Nucleotide-binding</keyword>
<dbReference type="Gene3D" id="3.40.50.300">
    <property type="entry name" value="P-loop containing nucleotide triphosphate hydrolases"/>
    <property type="match status" value="2"/>
</dbReference>
<dbReference type="Pfam" id="PF02463">
    <property type="entry name" value="SMC_N"/>
    <property type="match status" value="1"/>
</dbReference>
<keyword evidence="6" id="KW-0067">ATP-binding</keyword>
<proteinExistence type="inferred from homology"/>
<dbReference type="Proteomes" id="UP000232638">
    <property type="component" value="Chromosome"/>
</dbReference>
<dbReference type="RefSeq" id="WP_100921699.1">
    <property type="nucleotide sequence ID" value="NZ_CP020370.1"/>
</dbReference>
<accession>A0A2K8UEY5</accession>
<keyword evidence="12" id="KW-1185">Reference proteome</keyword>
<evidence type="ECO:0000313" key="12">
    <source>
        <dbReference type="Proteomes" id="UP000232638"/>
    </source>
</evidence>
<feature type="domain" description="RecF/RecN/SMC N-terminal" evidence="10">
    <location>
        <begin position="2"/>
        <end position="507"/>
    </location>
</feature>
<evidence type="ECO:0000256" key="3">
    <source>
        <dbReference type="ARBA" id="ARBA00021315"/>
    </source>
</evidence>
<name>A0A2K8UEY5_9GAMM</name>
<dbReference type="InterPro" id="IPR027417">
    <property type="entry name" value="P-loop_NTPase"/>
</dbReference>
<keyword evidence="7 9" id="KW-0234">DNA repair</keyword>
<dbReference type="GO" id="GO:0043590">
    <property type="term" value="C:bacterial nucleoid"/>
    <property type="evidence" value="ECO:0007669"/>
    <property type="project" value="TreeGrafter"/>
</dbReference>
<comment type="similarity">
    <text evidence="2 9">Belongs to the RecN family.</text>
</comment>
<dbReference type="SUPFAM" id="SSF52540">
    <property type="entry name" value="P-loop containing nucleoside triphosphate hydrolases"/>
    <property type="match status" value="2"/>
</dbReference>
<evidence type="ECO:0000256" key="4">
    <source>
        <dbReference type="ARBA" id="ARBA00022741"/>
    </source>
</evidence>
<dbReference type="FunFam" id="3.40.50.300:FF:000319">
    <property type="entry name" value="DNA repair protein RecN"/>
    <property type="match status" value="1"/>
</dbReference>
<evidence type="ECO:0000259" key="10">
    <source>
        <dbReference type="Pfam" id="PF02463"/>
    </source>
</evidence>
<keyword evidence="5 9" id="KW-0227">DNA damage</keyword>
<evidence type="ECO:0000256" key="8">
    <source>
        <dbReference type="ARBA" id="ARBA00033408"/>
    </source>
</evidence>
<organism evidence="11 12">
    <name type="scientific">Candidatus Thiodictyon syntrophicum</name>
    <dbReference type="NCBI Taxonomy" id="1166950"/>
    <lineage>
        <taxon>Bacteria</taxon>
        <taxon>Pseudomonadati</taxon>
        <taxon>Pseudomonadota</taxon>
        <taxon>Gammaproteobacteria</taxon>
        <taxon>Chromatiales</taxon>
        <taxon>Chromatiaceae</taxon>
        <taxon>Thiodictyon</taxon>
    </lineage>
</organism>
<dbReference type="EMBL" id="CP020370">
    <property type="protein sequence ID" value="AUB84029.1"/>
    <property type="molecule type" value="Genomic_DNA"/>
</dbReference>
<evidence type="ECO:0000256" key="1">
    <source>
        <dbReference type="ARBA" id="ARBA00003618"/>
    </source>
</evidence>
<evidence type="ECO:0000256" key="5">
    <source>
        <dbReference type="ARBA" id="ARBA00022763"/>
    </source>
</evidence>
<dbReference type="AlphaFoldDB" id="A0A2K8UEY5"/>
<evidence type="ECO:0000313" key="11">
    <source>
        <dbReference type="EMBL" id="AUB84029.1"/>
    </source>
</evidence>
<dbReference type="GO" id="GO:0006281">
    <property type="term" value="P:DNA repair"/>
    <property type="evidence" value="ECO:0007669"/>
    <property type="project" value="UniProtKB-KW"/>
</dbReference>
<dbReference type="NCBIfam" id="NF008121">
    <property type="entry name" value="PRK10869.1"/>
    <property type="match status" value="1"/>
</dbReference>